<keyword evidence="9" id="KW-1185">Reference proteome</keyword>
<reference evidence="8 9" key="1">
    <citation type="submission" date="2019-01" db="EMBL/GenBank/DDBJ databases">
        <title>Sequencing the genomes of 1000 actinobacteria strains.</title>
        <authorList>
            <person name="Klenk H.-P."/>
        </authorList>
    </citation>
    <scope>NUCLEOTIDE SEQUENCE [LARGE SCALE GENOMIC DNA]</scope>
    <source>
        <strain evidence="8 9">DSM 43925</strain>
    </source>
</reference>
<evidence type="ECO:0000256" key="3">
    <source>
        <dbReference type="ARBA" id="ARBA00022692"/>
    </source>
</evidence>
<dbReference type="InterPro" id="IPR010432">
    <property type="entry name" value="RDD"/>
</dbReference>
<keyword evidence="4 6" id="KW-1133">Transmembrane helix</keyword>
<dbReference type="PANTHER" id="PTHR36115">
    <property type="entry name" value="PROLINE-RICH ANTIGEN HOMOLOG-RELATED"/>
    <property type="match status" value="1"/>
</dbReference>
<evidence type="ECO:0000313" key="8">
    <source>
        <dbReference type="EMBL" id="RVX45695.1"/>
    </source>
</evidence>
<organism evidence="8 9">
    <name type="scientific">Nonomuraea polychroma</name>
    <dbReference type="NCBI Taxonomy" id="46176"/>
    <lineage>
        <taxon>Bacteria</taxon>
        <taxon>Bacillati</taxon>
        <taxon>Actinomycetota</taxon>
        <taxon>Actinomycetes</taxon>
        <taxon>Streptosporangiales</taxon>
        <taxon>Streptosporangiaceae</taxon>
        <taxon>Nonomuraea</taxon>
    </lineage>
</organism>
<dbReference type="Pfam" id="PF06271">
    <property type="entry name" value="RDD"/>
    <property type="match status" value="1"/>
</dbReference>
<dbReference type="PANTHER" id="PTHR36115:SF4">
    <property type="entry name" value="MEMBRANE PROTEIN"/>
    <property type="match status" value="1"/>
</dbReference>
<name>A0A438MJR4_9ACTN</name>
<proteinExistence type="predicted"/>
<dbReference type="EMBL" id="SAUN01000001">
    <property type="protein sequence ID" value="RVX45695.1"/>
    <property type="molecule type" value="Genomic_DNA"/>
</dbReference>
<dbReference type="GO" id="GO:0005886">
    <property type="term" value="C:plasma membrane"/>
    <property type="evidence" value="ECO:0007669"/>
    <property type="project" value="UniProtKB-SubCell"/>
</dbReference>
<evidence type="ECO:0000256" key="1">
    <source>
        <dbReference type="ARBA" id="ARBA00004651"/>
    </source>
</evidence>
<feature type="transmembrane region" description="Helical" evidence="6">
    <location>
        <begin position="115"/>
        <end position="140"/>
    </location>
</feature>
<evidence type="ECO:0000259" key="7">
    <source>
        <dbReference type="Pfam" id="PF06271"/>
    </source>
</evidence>
<comment type="subcellular location">
    <subcellularLocation>
        <location evidence="1">Cell membrane</location>
        <topology evidence="1">Multi-pass membrane protein</topology>
    </subcellularLocation>
</comment>
<dbReference type="RefSeq" id="WP_127937322.1">
    <property type="nucleotide sequence ID" value="NZ_SAUN01000001.1"/>
</dbReference>
<evidence type="ECO:0000256" key="4">
    <source>
        <dbReference type="ARBA" id="ARBA00022989"/>
    </source>
</evidence>
<keyword evidence="2" id="KW-1003">Cell membrane</keyword>
<feature type="transmembrane region" description="Helical" evidence="6">
    <location>
        <begin position="21"/>
        <end position="44"/>
    </location>
</feature>
<sequence length="162" mass="17916">MAGTPPRADARPAEWWERLAARLIEALVFGVFYYILFIALWAIFRTVGVLDVFGGRLPGVCAWFAAGLAYAAYDWRAHSRYGRTFGKAIMRIRLAPAKLPPSAALKRTLVYPGPLMLMGIPVVNLLAGMLLFGVGLLILIDKPLERGPHDRLAGTRVVKDLR</sequence>
<feature type="transmembrane region" description="Helical" evidence="6">
    <location>
        <begin position="56"/>
        <end position="73"/>
    </location>
</feature>
<comment type="caution">
    <text evidence="8">The sequence shown here is derived from an EMBL/GenBank/DDBJ whole genome shotgun (WGS) entry which is preliminary data.</text>
</comment>
<evidence type="ECO:0000313" key="9">
    <source>
        <dbReference type="Proteomes" id="UP000284824"/>
    </source>
</evidence>
<keyword evidence="3 6" id="KW-0812">Transmembrane</keyword>
<dbReference type="OrthoDB" id="9774993at2"/>
<dbReference type="AlphaFoldDB" id="A0A438MJR4"/>
<evidence type="ECO:0000256" key="2">
    <source>
        <dbReference type="ARBA" id="ARBA00022475"/>
    </source>
</evidence>
<keyword evidence="5 6" id="KW-0472">Membrane</keyword>
<protein>
    <submittedName>
        <fullName evidence="8">RDD family protein</fullName>
    </submittedName>
</protein>
<gene>
    <name evidence="8" type="ORF">EDD27_8508</name>
</gene>
<feature type="domain" description="RDD" evidence="7">
    <location>
        <begin position="13"/>
        <end position="154"/>
    </location>
</feature>
<dbReference type="InterPro" id="IPR051791">
    <property type="entry name" value="Pra-immunoreactive"/>
</dbReference>
<evidence type="ECO:0000256" key="5">
    <source>
        <dbReference type="ARBA" id="ARBA00023136"/>
    </source>
</evidence>
<accession>A0A438MJR4</accession>
<dbReference type="Proteomes" id="UP000284824">
    <property type="component" value="Unassembled WGS sequence"/>
</dbReference>
<evidence type="ECO:0000256" key="6">
    <source>
        <dbReference type="SAM" id="Phobius"/>
    </source>
</evidence>